<keyword evidence="3" id="KW-1185">Reference proteome</keyword>
<dbReference type="Pfam" id="PF13966">
    <property type="entry name" value="zf-RVT"/>
    <property type="match status" value="1"/>
</dbReference>
<evidence type="ECO:0000313" key="3">
    <source>
        <dbReference type="Proteomes" id="UP001154282"/>
    </source>
</evidence>
<dbReference type="AlphaFoldDB" id="A0AAV0H029"/>
<dbReference type="EMBL" id="CAMGYJ010000002">
    <property type="protein sequence ID" value="CAI0378629.1"/>
    <property type="molecule type" value="Genomic_DNA"/>
</dbReference>
<reference evidence="2" key="1">
    <citation type="submission" date="2022-08" db="EMBL/GenBank/DDBJ databases">
        <authorList>
            <person name="Gutierrez-Valencia J."/>
        </authorList>
    </citation>
    <scope>NUCLEOTIDE SEQUENCE</scope>
</reference>
<protein>
    <recommendedName>
        <fullName evidence="1">Reverse transcriptase zinc-binding domain-containing protein</fullName>
    </recommendedName>
</protein>
<sequence length="38" mass="4703">MQVWQDLQPARPKVDWYQLIWGKYSIPKHSFLSWVITR</sequence>
<feature type="non-terminal residue" evidence="2">
    <location>
        <position position="38"/>
    </location>
</feature>
<dbReference type="InterPro" id="IPR026960">
    <property type="entry name" value="RVT-Znf"/>
</dbReference>
<feature type="domain" description="Reverse transcriptase zinc-binding" evidence="1">
    <location>
        <begin position="2"/>
        <end position="37"/>
    </location>
</feature>
<dbReference type="Proteomes" id="UP001154282">
    <property type="component" value="Unassembled WGS sequence"/>
</dbReference>
<accession>A0AAV0H029</accession>
<evidence type="ECO:0000313" key="2">
    <source>
        <dbReference type="EMBL" id="CAI0378629.1"/>
    </source>
</evidence>
<gene>
    <name evidence="2" type="ORF">LITE_LOCUS1941</name>
</gene>
<evidence type="ECO:0000259" key="1">
    <source>
        <dbReference type="Pfam" id="PF13966"/>
    </source>
</evidence>
<organism evidence="2 3">
    <name type="scientific">Linum tenue</name>
    <dbReference type="NCBI Taxonomy" id="586396"/>
    <lineage>
        <taxon>Eukaryota</taxon>
        <taxon>Viridiplantae</taxon>
        <taxon>Streptophyta</taxon>
        <taxon>Embryophyta</taxon>
        <taxon>Tracheophyta</taxon>
        <taxon>Spermatophyta</taxon>
        <taxon>Magnoliopsida</taxon>
        <taxon>eudicotyledons</taxon>
        <taxon>Gunneridae</taxon>
        <taxon>Pentapetalae</taxon>
        <taxon>rosids</taxon>
        <taxon>fabids</taxon>
        <taxon>Malpighiales</taxon>
        <taxon>Linaceae</taxon>
        <taxon>Linum</taxon>
    </lineage>
</organism>
<comment type="caution">
    <text evidence="2">The sequence shown here is derived from an EMBL/GenBank/DDBJ whole genome shotgun (WGS) entry which is preliminary data.</text>
</comment>
<proteinExistence type="predicted"/>
<name>A0AAV0H029_9ROSI</name>